<evidence type="ECO:0000259" key="1">
    <source>
        <dbReference type="Pfam" id="PF07883"/>
    </source>
</evidence>
<accession>Q20ZM7</accession>
<reference evidence="2" key="1">
    <citation type="submission" date="2006-03" db="EMBL/GenBank/DDBJ databases">
        <title>Complete sequence of Rhodopseudomonas palustris BisB18.</title>
        <authorList>
            <consortium name="US DOE Joint Genome Institute"/>
            <person name="Copeland A."/>
            <person name="Lucas S."/>
            <person name="Lapidus A."/>
            <person name="Barry K."/>
            <person name="Detter J.C."/>
            <person name="Glavina del Rio T."/>
            <person name="Hammon N."/>
            <person name="Israni S."/>
            <person name="Dalin E."/>
            <person name="Tice H."/>
            <person name="Pitluck S."/>
            <person name="Chain P."/>
            <person name="Malfatti S."/>
            <person name="Shin M."/>
            <person name="Vergez L."/>
            <person name="Schmutz J."/>
            <person name="Larimer F."/>
            <person name="Land M."/>
            <person name="Hauser L."/>
            <person name="Pelletier D.A."/>
            <person name="Kyrpides N."/>
            <person name="Anderson I."/>
            <person name="Oda Y."/>
            <person name="Harwood C.S."/>
            <person name="Richardson P."/>
        </authorList>
    </citation>
    <scope>NUCLEOTIDE SEQUENCE [LARGE SCALE GENOMIC DNA]</scope>
    <source>
        <strain evidence="2">BisB18</strain>
    </source>
</reference>
<dbReference type="InterPro" id="IPR013096">
    <property type="entry name" value="Cupin_2"/>
</dbReference>
<dbReference type="RefSeq" id="WP_011474291.1">
    <property type="nucleotide sequence ID" value="NC_007925.1"/>
</dbReference>
<evidence type="ECO:0000313" key="2">
    <source>
        <dbReference type="EMBL" id="ABD89409.1"/>
    </source>
</evidence>
<dbReference type="AlphaFoldDB" id="Q20ZM7"/>
<dbReference type="STRING" id="316056.RPC_3880"/>
<name>Q20ZM7_RHOPB</name>
<dbReference type="EMBL" id="CP000301">
    <property type="protein sequence ID" value="ABD89409.1"/>
    <property type="molecule type" value="Genomic_DNA"/>
</dbReference>
<protein>
    <submittedName>
        <fullName evidence="2">Cupin 2, conserved barrel</fullName>
    </submittedName>
</protein>
<proteinExistence type="predicted"/>
<dbReference type="Pfam" id="PF07883">
    <property type="entry name" value="Cupin_2"/>
    <property type="match status" value="1"/>
</dbReference>
<dbReference type="SUPFAM" id="SSF51182">
    <property type="entry name" value="RmlC-like cupins"/>
    <property type="match status" value="1"/>
</dbReference>
<dbReference type="InterPro" id="IPR014710">
    <property type="entry name" value="RmlC-like_jellyroll"/>
</dbReference>
<gene>
    <name evidence="2" type="ordered locus">RPC_3880</name>
</gene>
<feature type="domain" description="Cupin type-2" evidence="1">
    <location>
        <begin position="68"/>
        <end position="136"/>
    </location>
</feature>
<organism evidence="2">
    <name type="scientific">Rhodopseudomonas palustris (strain BisB18)</name>
    <dbReference type="NCBI Taxonomy" id="316056"/>
    <lineage>
        <taxon>Bacteria</taxon>
        <taxon>Pseudomonadati</taxon>
        <taxon>Pseudomonadota</taxon>
        <taxon>Alphaproteobacteria</taxon>
        <taxon>Hyphomicrobiales</taxon>
        <taxon>Nitrobacteraceae</taxon>
        <taxon>Rhodopseudomonas</taxon>
    </lineage>
</organism>
<dbReference type="InterPro" id="IPR011051">
    <property type="entry name" value="RmlC_Cupin_sf"/>
</dbReference>
<dbReference type="KEGG" id="rpc:RPC_3880"/>
<dbReference type="Gene3D" id="2.60.120.10">
    <property type="entry name" value="Jelly Rolls"/>
    <property type="match status" value="1"/>
</dbReference>
<dbReference type="OrthoDB" id="9810191at2"/>
<dbReference type="HOGENOM" id="CLU_1625795_0_0_5"/>
<sequence>MSNTGSAETRFGDIAQRSCIADPGAISTFIDLLPVMSSTLEGRAKRVLTKPYGRNIIVVLGPTFGISLVQMLPGRSTSLHFHRVRREMFLVRRGTLSFFHGDVAIILDRDGMASSTPGEPHRLANDGTEELEFLELFAPGDIDDKVRIDDRYGRPLGQVSHRE</sequence>
<dbReference type="eggNOG" id="COG0662">
    <property type="taxonomic scope" value="Bacteria"/>
</dbReference>